<protein>
    <submittedName>
        <fullName evidence="1">Uncharacterized protein</fullName>
    </submittedName>
</protein>
<dbReference type="AlphaFoldDB" id="A0A132BBQ5"/>
<proteinExistence type="predicted"/>
<sequence>MDQLPDIDHWLVTPDNPPRNQIGLDHERCVALYNYLLQYSFAASNKEFGDRHKISWFEKHGDKAERAREHLDPSLIKFLENAYDPRDADFAILFYWVRGINDPTYLWTNWEDFSNLGEEHGRMTLFYTNCALLGCHQDGLCYDQQLHKAVVFISIHDQDFASGDENSHLWYPLETILRNWITVLRMGKITAEPDDVKVENDRYRPWTCHRYSTKQVEDTVTAFNRLADAIESRIPSTRKGMPPVRNFSHELMDATLIPNPSFARSFLSAIGVPAFKYIAPGLLIPTEEDFAKNQILAATENYDKLSTIPAVLLFKVEPESASQEQQGLNAENKDEHTRKPAGLYTEETQVWNDDIAEEGFRLILPYSIAEHGFARKRTGHLIEQNGNGGFEDLYQHGFKPFGGDWSRAQRLVRLFDNWTGMVEKGLWEVGPDGVMGGIEKFKEADSEEGWRNYWIESD</sequence>
<evidence type="ECO:0000313" key="2">
    <source>
        <dbReference type="Proteomes" id="UP000070700"/>
    </source>
</evidence>
<reference evidence="1 2" key="1">
    <citation type="submission" date="2015-10" db="EMBL/GenBank/DDBJ databases">
        <title>Full genome of DAOMC 229536 Phialocephala scopiformis, a fungal endophyte of spruce producing the potent anti-insectan compound rugulosin.</title>
        <authorList>
            <consortium name="DOE Joint Genome Institute"/>
            <person name="Walker A.K."/>
            <person name="Frasz S.L."/>
            <person name="Seifert K.A."/>
            <person name="Miller J.D."/>
            <person name="Mondo S.J."/>
            <person name="Labutti K."/>
            <person name="Lipzen A."/>
            <person name="Dockter R."/>
            <person name="Kennedy M."/>
            <person name="Grigoriev I.V."/>
            <person name="Spatafora J.W."/>
        </authorList>
    </citation>
    <scope>NUCLEOTIDE SEQUENCE [LARGE SCALE GENOMIC DNA]</scope>
    <source>
        <strain evidence="1 2">CBS 120377</strain>
    </source>
</reference>
<dbReference type="OrthoDB" id="3029470at2759"/>
<dbReference type="KEGG" id="psco:LY89DRAFT_657341"/>
<evidence type="ECO:0000313" key="1">
    <source>
        <dbReference type="EMBL" id="KUJ09811.1"/>
    </source>
</evidence>
<dbReference type="Proteomes" id="UP000070700">
    <property type="component" value="Unassembled WGS sequence"/>
</dbReference>
<keyword evidence="2" id="KW-1185">Reference proteome</keyword>
<name>A0A132BBQ5_MOLSC</name>
<organism evidence="1 2">
    <name type="scientific">Mollisia scopiformis</name>
    <name type="common">Conifer needle endophyte fungus</name>
    <name type="synonym">Phialocephala scopiformis</name>
    <dbReference type="NCBI Taxonomy" id="149040"/>
    <lineage>
        <taxon>Eukaryota</taxon>
        <taxon>Fungi</taxon>
        <taxon>Dikarya</taxon>
        <taxon>Ascomycota</taxon>
        <taxon>Pezizomycotina</taxon>
        <taxon>Leotiomycetes</taxon>
        <taxon>Helotiales</taxon>
        <taxon>Mollisiaceae</taxon>
        <taxon>Mollisia</taxon>
    </lineage>
</organism>
<dbReference type="RefSeq" id="XP_018064166.1">
    <property type="nucleotide sequence ID" value="XM_018212426.1"/>
</dbReference>
<gene>
    <name evidence="1" type="ORF">LY89DRAFT_657341</name>
</gene>
<dbReference type="GeneID" id="28822152"/>
<accession>A0A132BBQ5</accession>
<dbReference type="EMBL" id="KQ947431">
    <property type="protein sequence ID" value="KUJ09811.1"/>
    <property type="molecule type" value="Genomic_DNA"/>
</dbReference>
<dbReference type="InParanoid" id="A0A132BBQ5"/>
<dbReference type="STRING" id="149040.A0A132BBQ5"/>